<keyword evidence="8 11" id="KW-0472">Membrane</keyword>
<dbReference type="PRINTS" id="PR00762">
    <property type="entry name" value="CLCHANNEL"/>
</dbReference>
<evidence type="ECO:0000256" key="8">
    <source>
        <dbReference type="ARBA" id="ARBA00023136"/>
    </source>
</evidence>
<dbReference type="Gene3D" id="3.10.580.10">
    <property type="entry name" value="CBS-domain"/>
    <property type="match status" value="1"/>
</dbReference>
<reference evidence="13 14" key="1">
    <citation type="journal article" date="2018" name="Nat. Ecol. Evol.">
        <title>Shark genomes provide insights into elasmobranch evolution and the origin of vertebrates.</title>
        <authorList>
            <person name="Hara Y"/>
            <person name="Yamaguchi K"/>
            <person name="Onimaru K"/>
            <person name="Kadota M"/>
            <person name="Koyanagi M"/>
            <person name="Keeley SD"/>
            <person name="Tatsumi K"/>
            <person name="Tanaka K"/>
            <person name="Motone F"/>
            <person name="Kageyama Y"/>
            <person name="Nozu R"/>
            <person name="Adachi N"/>
            <person name="Nishimura O"/>
            <person name="Nakagawa R"/>
            <person name="Tanegashima C"/>
            <person name="Kiyatake I"/>
            <person name="Matsumoto R"/>
            <person name="Murakumo K"/>
            <person name="Nishida K"/>
            <person name="Terakita A"/>
            <person name="Kuratani S"/>
            <person name="Sato K"/>
            <person name="Hyodo S Kuraku.S."/>
        </authorList>
    </citation>
    <scope>NUCLEOTIDE SEQUENCE [LARGE SCALE GENOMIC DNA]</scope>
</reference>
<feature type="transmembrane region" description="Helical" evidence="11">
    <location>
        <begin position="348"/>
        <end position="374"/>
    </location>
</feature>
<dbReference type="AlphaFoldDB" id="A0A401S6R6"/>
<evidence type="ECO:0000256" key="7">
    <source>
        <dbReference type="ARBA" id="ARBA00023122"/>
    </source>
</evidence>
<dbReference type="Pfam" id="PF00654">
    <property type="entry name" value="Voltage_CLC"/>
    <property type="match status" value="1"/>
</dbReference>
<dbReference type="Gene3D" id="1.10.3080.10">
    <property type="entry name" value="Clc chloride channel"/>
    <property type="match status" value="1"/>
</dbReference>
<evidence type="ECO:0000313" key="14">
    <source>
        <dbReference type="Proteomes" id="UP000287033"/>
    </source>
</evidence>
<dbReference type="GO" id="GO:0005254">
    <property type="term" value="F:chloride channel activity"/>
    <property type="evidence" value="ECO:0007669"/>
    <property type="project" value="UniProtKB-UniRule"/>
</dbReference>
<keyword evidence="3 11" id="KW-0812">Transmembrane</keyword>
<feature type="transmembrane region" description="Helical" evidence="11">
    <location>
        <begin position="380"/>
        <end position="397"/>
    </location>
</feature>
<feature type="transmembrane region" description="Helical" evidence="11">
    <location>
        <begin position="192"/>
        <end position="215"/>
    </location>
</feature>
<keyword evidence="14" id="KW-1185">Reference proteome</keyword>
<dbReference type="PROSITE" id="PS51371">
    <property type="entry name" value="CBS"/>
    <property type="match status" value="1"/>
</dbReference>
<comment type="subcellular location">
    <subcellularLocation>
        <location evidence="1 11">Membrane</location>
        <topology evidence="1 11">Multi-pass membrane protein</topology>
    </subcellularLocation>
</comment>
<dbReference type="STRING" id="137246.A0A401S6R6"/>
<evidence type="ECO:0000256" key="1">
    <source>
        <dbReference type="ARBA" id="ARBA00004141"/>
    </source>
</evidence>
<evidence type="ECO:0000256" key="6">
    <source>
        <dbReference type="ARBA" id="ARBA00023065"/>
    </source>
</evidence>
<dbReference type="InterPro" id="IPR051280">
    <property type="entry name" value="Cl-channel/antiporter"/>
</dbReference>
<dbReference type="InterPro" id="IPR001807">
    <property type="entry name" value="ClC"/>
</dbReference>
<keyword evidence="5 11" id="KW-1133">Transmembrane helix</keyword>
<keyword evidence="2 11" id="KW-0813">Transport</keyword>
<dbReference type="PANTHER" id="PTHR11689">
    <property type="entry name" value="CHLORIDE CHANNEL PROTEIN CLC FAMILY MEMBER"/>
    <property type="match status" value="1"/>
</dbReference>
<feature type="transmembrane region" description="Helical" evidence="11">
    <location>
        <begin position="103"/>
        <end position="126"/>
    </location>
</feature>
<evidence type="ECO:0000256" key="10">
    <source>
        <dbReference type="PROSITE-ProRule" id="PRU00703"/>
    </source>
</evidence>
<protein>
    <recommendedName>
        <fullName evidence="11">Chloride channel protein</fullName>
    </recommendedName>
</protein>
<comment type="caution">
    <text evidence="11">Lacks conserved residue(s) required for the propagation of feature annotation.</text>
</comment>
<accession>A0A401S6R6</accession>
<dbReference type="PANTHER" id="PTHR11689:SF89">
    <property type="entry name" value="CHLORIDE CHANNEL PROTEIN"/>
    <property type="match status" value="1"/>
</dbReference>
<feature type="domain" description="CBS" evidence="12">
    <location>
        <begin position="616"/>
        <end position="672"/>
    </location>
</feature>
<proteinExistence type="inferred from homology"/>
<evidence type="ECO:0000256" key="4">
    <source>
        <dbReference type="ARBA" id="ARBA00022737"/>
    </source>
</evidence>
<dbReference type="SUPFAM" id="SSF81340">
    <property type="entry name" value="Clc chloride channel"/>
    <property type="match status" value="1"/>
</dbReference>
<feature type="transmembrane region" description="Helical" evidence="11">
    <location>
        <begin position="409"/>
        <end position="435"/>
    </location>
</feature>
<comment type="similarity">
    <text evidence="11">Belongs to the chloride channel (TC 2.A.49) family.</text>
</comment>
<organism evidence="13 14">
    <name type="scientific">Chiloscyllium punctatum</name>
    <name type="common">Brownbanded bambooshark</name>
    <name type="synonym">Hemiscyllium punctatum</name>
    <dbReference type="NCBI Taxonomy" id="137246"/>
    <lineage>
        <taxon>Eukaryota</taxon>
        <taxon>Metazoa</taxon>
        <taxon>Chordata</taxon>
        <taxon>Craniata</taxon>
        <taxon>Vertebrata</taxon>
        <taxon>Chondrichthyes</taxon>
        <taxon>Elasmobranchii</taxon>
        <taxon>Galeomorphii</taxon>
        <taxon>Galeoidea</taxon>
        <taxon>Orectolobiformes</taxon>
        <taxon>Hemiscylliidae</taxon>
        <taxon>Chiloscyllium</taxon>
    </lineage>
</organism>
<dbReference type="SUPFAM" id="SSF54631">
    <property type="entry name" value="CBS-domain pair"/>
    <property type="match status" value="1"/>
</dbReference>
<dbReference type="CDD" id="cd04591">
    <property type="entry name" value="CBS_pair_voltage-gated_CLC_euk_bac"/>
    <property type="match status" value="1"/>
</dbReference>
<dbReference type="InterPro" id="IPR014743">
    <property type="entry name" value="Cl-channel_core"/>
</dbReference>
<dbReference type="Proteomes" id="UP000287033">
    <property type="component" value="Unassembled WGS sequence"/>
</dbReference>
<sequence length="684" mass="76518">MVTLSSGTVLMLCPSGMPSGLPEVIGFLNGASIQGIFHIKTLIGTLVSCVLAVASGLFCGPEGPMIHMGSILASGLSQFKSDTFGVQFPFFTRFRNCADRRNFITAGAGAGIASVFRAPMGGLLFTFEEVASYWDIKLAWQTLFCCLMAAFTTDLLSSSFHGFVYRGHFGFFKAEESILFGVKYLLDMNILVFIPTIILGIVGGLLGALFVSMNLRINKFRTEFFNLIKYKFVQKVCKLTEAVLTLIITITATVYVPYFFPCTLLSSHESENRSLCNDISTEASHLLSKTEYFNSYNCPPGTSWIGSSGVKYSNHTYNQAAALLFGNGQDGIVYLFRRGTPEEFGYAALFTTLVIYYLFSCWTAGTAMACGLVIPMLYTGALYGRIIGLIMVSMFGVQTDKYGAWIDPGLFAIIGAASYFCGVSRLTISLTAIMVELTNDVQSLLPIMVAVMVARMTGDLFNRSLYSSLLKQKCIPFLEPEPRVAYQNKPLNLELFTVKDVMERQVKVLHLREKVSSLAALLLETKHGGFPVVYHMEPFHEEVFIGSITRLELCRILENEMLFEIQNDDSCKQHSQMSYNEMSAKLINSTKMNLLLNEYRTDNRYKDYYVNLKPHINQSAMTVHANFSLQRTYIIFRTLGLRHLTVVDLRNRVLGIITRKDLMPFCLEEKLLQSENLESDNGRR</sequence>
<evidence type="ECO:0000256" key="11">
    <source>
        <dbReference type="RuleBase" id="RU361221"/>
    </source>
</evidence>
<keyword evidence="4" id="KW-0677">Repeat</keyword>
<feature type="transmembrane region" description="Helical" evidence="11">
    <location>
        <begin position="236"/>
        <end position="260"/>
    </location>
</feature>
<evidence type="ECO:0000256" key="9">
    <source>
        <dbReference type="ARBA" id="ARBA00023214"/>
    </source>
</evidence>
<name>A0A401S6R6_CHIPU</name>
<keyword evidence="6 11" id="KW-0406">Ion transport</keyword>
<evidence type="ECO:0000256" key="2">
    <source>
        <dbReference type="ARBA" id="ARBA00022448"/>
    </source>
</evidence>
<keyword evidence="7 10" id="KW-0129">CBS domain</keyword>
<dbReference type="InterPro" id="IPR000644">
    <property type="entry name" value="CBS_dom"/>
</dbReference>
<dbReference type="SMART" id="SM00116">
    <property type="entry name" value="CBS"/>
    <property type="match status" value="2"/>
</dbReference>
<dbReference type="InterPro" id="IPR046342">
    <property type="entry name" value="CBS_dom_sf"/>
</dbReference>
<feature type="transmembrane region" description="Helical" evidence="11">
    <location>
        <begin position="42"/>
        <end position="60"/>
    </location>
</feature>
<dbReference type="EMBL" id="BEZZ01000110">
    <property type="protein sequence ID" value="GCC26077.1"/>
    <property type="molecule type" value="Genomic_DNA"/>
</dbReference>
<evidence type="ECO:0000313" key="13">
    <source>
        <dbReference type="EMBL" id="GCC26077.1"/>
    </source>
</evidence>
<evidence type="ECO:0000256" key="5">
    <source>
        <dbReference type="ARBA" id="ARBA00022989"/>
    </source>
</evidence>
<dbReference type="Pfam" id="PF00571">
    <property type="entry name" value="CBS"/>
    <property type="match status" value="2"/>
</dbReference>
<dbReference type="GO" id="GO:0016020">
    <property type="term" value="C:membrane"/>
    <property type="evidence" value="ECO:0007669"/>
    <property type="project" value="UniProtKB-SubCell"/>
</dbReference>
<keyword evidence="9 11" id="KW-0868">Chloride</keyword>
<dbReference type="OMA" id="YLIRLKW"/>
<gene>
    <name evidence="13" type="ORF">chiPu_0004491</name>
</gene>
<dbReference type="OrthoDB" id="428525at2759"/>
<comment type="caution">
    <text evidence="13">The sequence shown here is derived from an EMBL/GenBank/DDBJ whole genome shotgun (WGS) entry which is preliminary data.</text>
</comment>
<evidence type="ECO:0000256" key="3">
    <source>
        <dbReference type="ARBA" id="ARBA00022692"/>
    </source>
</evidence>
<evidence type="ECO:0000259" key="12">
    <source>
        <dbReference type="PROSITE" id="PS51371"/>
    </source>
</evidence>